<organism evidence="1 2">
    <name type="scientific">Melastoma candidum</name>
    <dbReference type="NCBI Taxonomy" id="119954"/>
    <lineage>
        <taxon>Eukaryota</taxon>
        <taxon>Viridiplantae</taxon>
        <taxon>Streptophyta</taxon>
        <taxon>Embryophyta</taxon>
        <taxon>Tracheophyta</taxon>
        <taxon>Spermatophyta</taxon>
        <taxon>Magnoliopsida</taxon>
        <taxon>eudicotyledons</taxon>
        <taxon>Gunneridae</taxon>
        <taxon>Pentapetalae</taxon>
        <taxon>rosids</taxon>
        <taxon>malvids</taxon>
        <taxon>Myrtales</taxon>
        <taxon>Melastomataceae</taxon>
        <taxon>Melastomatoideae</taxon>
        <taxon>Melastomateae</taxon>
        <taxon>Melastoma</taxon>
    </lineage>
</organism>
<proteinExistence type="predicted"/>
<evidence type="ECO:0000313" key="1">
    <source>
        <dbReference type="EMBL" id="KAI4377511.1"/>
    </source>
</evidence>
<reference evidence="2" key="1">
    <citation type="journal article" date="2023" name="Front. Plant Sci.">
        <title>Chromosomal-level genome assembly of Melastoma candidum provides insights into trichome evolution.</title>
        <authorList>
            <person name="Zhong Y."/>
            <person name="Wu W."/>
            <person name="Sun C."/>
            <person name="Zou P."/>
            <person name="Liu Y."/>
            <person name="Dai S."/>
            <person name="Zhou R."/>
        </authorList>
    </citation>
    <scope>NUCLEOTIDE SEQUENCE [LARGE SCALE GENOMIC DNA]</scope>
</reference>
<accession>A0ACB9RI58</accession>
<keyword evidence="2" id="KW-1185">Reference proteome</keyword>
<evidence type="ECO:0000313" key="2">
    <source>
        <dbReference type="Proteomes" id="UP001057402"/>
    </source>
</evidence>
<name>A0ACB9RI58_9MYRT</name>
<sequence>MMHMTFYWSKEVTLLFSTWTTTTPLNYSLSLLACFLASLLFHLLDSLRIRLSLSSSPSPSDVNPVTRPLLLGFSRKDWAGVGGNPSKWKPLAESALFGINAGLGYMLMLAVMSFNGGVFLSVVAGLSLGYLFFRSGGVVVQGGGAAAVESNACACA</sequence>
<dbReference type="EMBL" id="CM042883">
    <property type="protein sequence ID" value="KAI4377511.1"/>
    <property type="molecule type" value="Genomic_DNA"/>
</dbReference>
<gene>
    <name evidence="1" type="ORF">MLD38_015121</name>
</gene>
<comment type="caution">
    <text evidence="1">The sequence shown here is derived from an EMBL/GenBank/DDBJ whole genome shotgun (WGS) entry which is preliminary data.</text>
</comment>
<protein>
    <submittedName>
        <fullName evidence="1">Uncharacterized protein</fullName>
    </submittedName>
</protein>
<dbReference type="Proteomes" id="UP001057402">
    <property type="component" value="Chromosome 4"/>
</dbReference>